<evidence type="ECO:0000256" key="1">
    <source>
        <dbReference type="SAM" id="MobiDB-lite"/>
    </source>
</evidence>
<dbReference type="AlphaFoldDB" id="A0A930UYQ6"/>
<dbReference type="Proteomes" id="UP000656804">
    <property type="component" value="Unassembled WGS sequence"/>
</dbReference>
<accession>A0A930UYQ6</accession>
<dbReference type="RefSeq" id="WP_194504605.1">
    <property type="nucleotide sequence ID" value="NZ_JADIVZ010000011.1"/>
</dbReference>
<feature type="compositionally biased region" description="Low complexity" evidence="1">
    <location>
        <begin position="346"/>
        <end position="366"/>
    </location>
</feature>
<dbReference type="EMBL" id="JADIVZ010000011">
    <property type="protein sequence ID" value="MBF4163338.1"/>
    <property type="molecule type" value="Genomic_DNA"/>
</dbReference>
<dbReference type="GO" id="GO:0006355">
    <property type="term" value="P:regulation of DNA-templated transcription"/>
    <property type="evidence" value="ECO:0007669"/>
    <property type="project" value="InterPro"/>
</dbReference>
<organism evidence="3 4">
    <name type="scientific">Nocardioides acrostichi</name>
    <dbReference type="NCBI Taxonomy" id="2784339"/>
    <lineage>
        <taxon>Bacteria</taxon>
        <taxon>Bacillati</taxon>
        <taxon>Actinomycetota</taxon>
        <taxon>Actinomycetes</taxon>
        <taxon>Propionibacteriales</taxon>
        <taxon>Nocardioidaceae</taxon>
        <taxon>Nocardioides</taxon>
    </lineage>
</organism>
<gene>
    <name evidence="3" type="ORF">ISG29_16730</name>
</gene>
<dbReference type="InterPro" id="IPR051797">
    <property type="entry name" value="TrmB-like"/>
</dbReference>
<comment type="caution">
    <text evidence="3">The sequence shown here is derived from an EMBL/GenBank/DDBJ whole genome shotgun (WGS) entry which is preliminary data.</text>
</comment>
<keyword evidence="4" id="KW-1185">Reference proteome</keyword>
<sequence length="366" mass="40047">MSVEKETWEFLGLKLEDLEVYRAWLSEPGSSSEALAAHCGLPASTVAESRRRLAGAGLVRRIGPETVPADPATGFGRMATLLRHQLDEVEHQAQLMHHLYAAGRRAVDPRLLFDIVTGSELIVDRLSSLLDATEEDAVFCDAPPYIAGPTRSLSPWERRALERGVQIRVLHGQGAYRDPEHVEALHEGMRLGLRSRVYRNLSLKIAIFDERTAVMPLSLGTDLATMHAVFITHEPFVRALGALFELMWDQGTPSVPDVDDEQADKAQASQIAILRLMASGFSDGAIARQLSISDRTLRRRVLALEEQLGANNRFQLALLASEAGLVHGTDDEWAAHPGDPPPARPRPLASDSGASSRARLAARTVS</sequence>
<dbReference type="InterPro" id="IPR000792">
    <property type="entry name" value="Tscrpt_reg_LuxR_C"/>
</dbReference>
<protein>
    <recommendedName>
        <fullName evidence="2">HTH luxR-type domain-containing protein</fullName>
    </recommendedName>
</protein>
<feature type="domain" description="HTH luxR-type" evidence="2">
    <location>
        <begin position="268"/>
        <end position="320"/>
    </location>
</feature>
<feature type="region of interest" description="Disordered" evidence="1">
    <location>
        <begin position="330"/>
        <end position="366"/>
    </location>
</feature>
<dbReference type="Gene3D" id="1.10.10.10">
    <property type="entry name" value="Winged helix-like DNA-binding domain superfamily/Winged helix DNA-binding domain"/>
    <property type="match status" value="1"/>
</dbReference>
<dbReference type="Pfam" id="PF00196">
    <property type="entry name" value="GerE"/>
    <property type="match status" value="1"/>
</dbReference>
<reference evidence="3" key="1">
    <citation type="submission" date="2020-11" db="EMBL/GenBank/DDBJ databases">
        <title>Nocardioides sp. CBS4Y-1, whole genome shotgun sequence.</title>
        <authorList>
            <person name="Tuo L."/>
        </authorList>
    </citation>
    <scope>NUCLEOTIDE SEQUENCE</scope>
    <source>
        <strain evidence="3">CBS4Y-1</strain>
    </source>
</reference>
<dbReference type="InterPro" id="IPR036388">
    <property type="entry name" value="WH-like_DNA-bd_sf"/>
</dbReference>
<evidence type="ECO:0000313" key="3">
    <source>
        <dbReference type="EMBL" id="MBF4163338.1"/>
    </source>
</evidence>
<dbReference type="GO" id="GO:0003677">
    <property type="term" value="F:DNA binding"/>
    <property type="evidence" value="ECO:0007669"/>
    <property type="project" value="InterPro"/>
</dbReference>
<evidence type="ECO:0000259" key="2">
    <source>
        <dbReference type="SMART" id="SM00421"/>
    </source>
</evidence>
<dbReference type="PANTHER" id="PTHR34293">
    <property type="entry name" value="HTH-TYPE TRANSCRIPTIONAL REGULATOR TRMBL2"/>
    <property type="match status" value="1"/>
</dbReference>
<dbReference type="PANTHER" id="PTHR34293:SF1">
    <property type="entry name" value="HTH-TYPE TRANSCRIPTIONAL REGULATOR TRMBL2"/>
    <property type="match status" value="1"/>
</dbReference>
<proteinExistence type="predicted"/>
<evidence type="ECO:0000313" key="4">
    <source>
        <dbReference type="Proteomes" id="UP000656804"/>
    </source>
</evidence>
<name>A0A930UYQ6_9ACTN</name>
<dbReference type="SMART" id="SM00421">
    <property type="entry name" value="HTH_LUXR"/>
    <property type="match status" value="1"/>
</dbReference>
<dbReference type="InterPro" id="IPR016032">
    <property type="entry name" value="Sig_transdc_resp-reg_C-effctor"/>
</dbReference>
<dbReference type="SUPFAM" id="SSF46894">
    <property type="entry name" value="C-terminal effector domain of the bipartite response regulators"/>
    <property type="match status" value="1"/>
</dbReference>